<feature type="domain" description="GmrSD restriction endonucleases N-terminal" evidence="1">
    <location>
        <begin position="11"/>
        <end position="167"/>
    </location>
</feature>
<reference evidence="2" key="1">
    <citation type="journal article" date="2014" name="Int. J. Syst. Evol. Microbiol.">
        <title>Complete genome sequence of Corynebacterium casei LMG S-19264T (=DSM 44701T), isolated from a smear-ripened cheese.</title>
        <authorList>
            <consortium name="US DOE Joint Genome Institute (JGI-PGF)"/>
            <person name="Walter F."/>
            <person name="Albersmeier A."/>
            <person name="Kalinowski J."/>
            <person name="Ruckert C."/>
        </authorList>
    </citation>
    <scope>NUCLEOTIDE SEQUENCE</scope>
    <source>
        <strain evidence="2">CGMCC 1.12214</strain>
    </source>
</reference>
<evidence type="ECO:0000313" key="2">
    <source>
        <dbReference type="EMBL" id="GGH27692.1"/>
    </source>
</evidence>
<dbReference type="Pfam" id="PF03235">
    <property type="entry name" value="GmrSD_N"/>
    <property type="match status" value="1"/>
</dbReference>
<sequence>MKVEQHLWPIEKLIKLKDKIDLNPAWQRGPAWKDGRRVLLIDSILRGMDVPKIYLRKLPLGGLHDYEAVDGQQRLRAIWDFVAKPAGGSRQLGFSLKNNPALPAVDSHVIADKSYPQLDKLLKGRFASFEIGVGEILESTNDEITTLFARLQMGMPLNPAELRNAQLGPMRNMIQLMAKSHEFFANTKITDDRTKHFDFASYAFAVGAHDGSRDMKSTDLRDLQAEYNHRPTEEIMALSAKVGDALNVLSEVDAHTRYPITRKWIFVDLLALIIKLQMSGKAINVAKFTAAYDAFEERRRNYTSSPELLLNGRRKDAQPLDRSLYDYLFAFRAEGAKAASLQARLKAIARFFRNVEVK</sequence>
<evidence type="ECO:0000259" key="1">
    <source>
        <dbReference type="Pfam" id="PF03235"/>
    </source>
</evidence>
<dbReference type="InterPro" id="IPR004919">
    <property type="entry name" value="GmrSD_N"/>
</dbReference>
<evidence type="ECO:0000313" key="3">
    <source>
        <dbReference type="Proteomes" id="UP000603912"/>
    </source>
</evidence>
<dbReference type="Proteomes" id="UP000603912">
    <property type="component" value="Unassembled WGS sequence"/>
</dbReference>
<dbReference type="PANTHER" id="PTHR39639">
    <property type="entry name" value="CHROMOSOME 16, WHOLE GENOME SHOTGUN SEQUENCE"/>
    <property type="match status" value="1"/>
</dbReference>
<organism evidence="2 3">
    <name type="scientific">Alsobacter metallidurans</name>
    <dbReference type="NCBI Taxonomy" id="340221"/>
    <lineage>
        <taxon>Bacteria</taxon>
        <taxon>Pseudomonadati</taxon>
        <taxon>Pseudomonadota</taxon>
        <taxon>Alphaproteobacteria</taxon>
        <taxon>Hyphomicrobiales</taxon>
        <taxon>Alsobacteraceae</taxon>
        <taxon>Alsobacter</taxon>
    </lineage>
</organism>
<gene>
    <name evidence="2" type="ORF">GCM10007036_36390</name>
</gene>
<dbReference type="AlphaFoldDB" id="A0A917I9I4"/>
<comment type="caution">
    <text evidence="2">The sequence shown here is derived from an EMBL/GenBank/DDBJ whole genome shotgun (WGS) entry which is preliminary data.</text>
</comment>
<proteinExistence type="predicted"/>
<protein>
    <recommendedName>
        <fullName evidence="1">GmrSD restriction endonucleases N-terminal domain-containing protein</fullName>
    </recommendedName>
</protein>
<accession>A0A917I9I4</accession>
<dbReference type="PANTHER" id="PTHR39639:SF1">
    <property type="entry name" value="DUF262 DOMAIN-CONTAINING PROTEIN"/>
    <property type="match status" value="1"/>
</dbReference>
<reference evidence="2" key="2">
    <citation type="submission" date="2020-09" db="EMBL/GenBank/DDBJ databases">
        <authorList>
            <person name="Sun Q."/>
            <person name="Zhou Y."/>
        </authorList>
    </citation>
    <scope>NUCLEOTIDE SEQUENCE</scope>
    <source>
        <strain evidence="2">CGMCC 1.12214</strain>
    </source>
</reference>
<name>A0A917I9I4_9HYPH</name>
<keyword evidence="3" id="KW-1185">Reference proteome</keyword>
<dbReference type="RefSeq" id="WP_188519104.1">
    <property type="nucleotide sequence ID" value="NZ_BMES01000002.1"/>
</dbReference>
<dbReference type="EMBL" id="BMES01000002">
    <property type="protein sequence ID" value="GGH27692.1"/>
    <property type="molecule type" value="Genomic_DNA"/>
</dbReference>